<feature type="region of interest" description="Disordered" evidence="1">
    <location>
        <begin position="122"/>
        <end position="182"/>
    </location>
</feature>
<proteinExistence type="predicted"/>
<feature type="non-terminal residue" evidence="2">
    <location>
        <position position="182"/>
    </location>
</feature>
<protein>
    <submittedName>
        <fullName evidence="2">Uncharacterized protein</fullName>
    </submittedName>
</protein>
<name>A0ABP0M4S7_9DINO</name>
<dbReference type="EMBL" id="CAXAMN010015725">
    <property type="protein sequence ID" value="CAK9046495.1"/>
    <property type="molecule type" value="Genomic_DNA"/>
</dbReference>
<gene>
    <name evidence="2" type="ORF">CCMP2556_LOCUS24148</name>
</gene>
<organism evidence="2 3">
    <name type="scientific">Durusdinium trenchii</name>
    <dbReference type="NCBI Taxonomy" id="1381693"/>
    <lineage>
        <taxon>Eukaryota</taxon>
        <taxon>Sar</taxon>
        <taxon>Alveolata</taxon>
        <taxon>Dinophyceae</taxon>
        <taxon>Suessiales</taxon>
        <taxon>Symbiodiniaceae</taxon>
        <taxon>Durusdinium</taxon>
    </lineage>
</organism>
<evidence type="ECO:0000313" key="2">
    <source>
        <dbReference type="EMBL" id="CAK9046495.1"/>
    </source>
</evidence>
<evidence type="ECO:0000313" key="3">
    <source>
        <dbReference type="Proteomes" id="UP001642484"/>
    </source>
</evidence>
<comment type="caution">
    <text evidence="2">The sequence shown here is derived from an EMBL/GenBank/DDBJ whole genome shotgun (WGS) entry which is preliminary data.</text>
</comment>
<keyword evidence="3" id="KW-1185">Reference proteome</keyword>
<evidence type="ECO:0000256" key="1">
    <source>
        <dbReference type="SAM" id="MobiDB-lite"/>
    </source>
</evidence>
<reference evidence="2 3" key="1">
    <citation type="submission" date="2024-02" db="EMBL/GenBank/DDBJ databases">
        <authorList>
            <person name="Chen Y."/>
            <person name="Shah S."/>
            <person name="Dougan E. K."/>
            <person name="Thang M."/>
            <person name="Chan C."/>
        </authorList>
    </citation>
    <scope>NUCLEOTIDE SEQUENCE [LARGE SCALE GENOMIC DNA]</scope>
</reference>
<dbReference type="Proteomes" id="UP001642484">
    <property type="component" value="Unassembled WGS sequence"/>
</dbReference>
<feature type="compositionally biased region" description="Acidic residues" evidence="1">
    <location>
        <begin position="133"/>
        <end position="148"/>
    </location>
</feature>
<accession>A0ABP0M4S7</accession>
<sequence>MWDRTLPSERIIAGPAAPQPSTRQQNGRDDLYVLVQADSRDEQVIMVVINYVTDASDQYFIRAIHDGHVVSRSIILDKLAMTGLCEAVRCKVSKDGVEWQQVHYPISYGERVDVEVRLDEEPASCPTEQPQFEADELPDSLELSDDSDLMQRSLATRHAPWTPPQRHQRQRPDSNLEADIEQ</sequence>